<keyword evidence="2" id="KW-0472">Membrane</keyword>
<proteinExistence type="predicted"/>
<evidence type="ECO:0000256" key="1">
    <source>
        <dbReference type="SAM" id="MobiDB-lite"/>
    </source>
</evidence>
<evidence type="ECO:0000313" key="5">
    <source>
        <dbReference type="Proteomes" id="UP000595446"/>
    </source>
</evidence>
<dbReference type="Proteomes" id="UP000595446">
    <property type="component" value="Chromosome"/>
</dbReference>
<protein>
    <recommendedName>
        <fullName evidence="3">DUF7159 domain-containing protein</fullName>
    </recommendedName>
</protein>
<dbReference type="AlphaFoldDB" id="A0A7R7GV91"/>
<name>A0A7R7GV91_9MYCO</name>
<dbReference type="InterPro" id="IPR055583">
    <property type="entry name" value="DUF7159"/>
</dbReference>
<reference evidence="4 5" key="1">
    <citation type="submission" date="2020-12" db="EMBL/GenBank/DDBJ databases">
        <title>Complete genome sequence of Mycobacterium heckeshornense JCM 15655T, closely related to a pathogenic non-tuberculous mycobacterial species Mycobacterium xenopi.</title>
        <authorList>
            <person name="Yoshida M."/>
            <person name="Fukano H."/>
            <person name="Asakura T."/>
            <person name="Suzuki M."/>
            <person name="Hoshino Y."/>
        </authorList>
    </citation>
    <scope>NUCLEOTIDE SEQUENCE [LARGE SCALE GENOMIC DNA]</scope>
    <source>
        <strain evidence="4 5">JCM 15655</strain>
    </source>
</reference>
<feature type="region of interest" description="Disordered" evidence="1">
    <location>
        <begin position="432"/>
        <end position="527"/>
    </location>
</feature>
<feature type="region of interest" description="Disordered" evidence="1">
    <location>
        <begin position="330"/>
        <end position="376"/>
    </location>
</feature>
<feature type="domain" description="DUF7159" evidence="3">
    <location>
        <begin position="2"/>
        <end position="232"/>
    </location>
</feature>
<keyword evidence="2" id="KW-1133">Transmembrane helix</keyword>
<dbReference type="Pfam" id="PF23717">
    <property type="entry name" value="DUF7159"/>
    <property type="match status" value="1"/>
</dbReference>
<dbReference type="RefSeq" id="WP_201399593.1">
    <property type="nucleotide sequence ID" value="NZ_AP024237.1"/>
</dbReference>
<accession>A0A7R7GV91</accession>
<organism evidence="4 5">
    <name type="scientific">Mycobacterium heckeshornense</name>
    <dbReference type="NCBI Taxonomy" id="110505"/>
    <lineage>
        <taxon>Bacteria</taxon>
        <taxon>Bacillati</taxon>
        <taxon>Actinomycetota</taxon>
        <taxon>Actinomycetes</taxon>
        <taxon>Mycobacteriales</taxon>
        <taxon>Mycobacteriaceae</taxon>
        <taxon>Mycobacterium</taxon>
    </lineage>
</organism>
<evidence type="ECO:0000259" key="3">
    <source>
        <dbReference type="Pfam" id="PF23717"/>
    </source>
</evidence>
<feature type="transmembrane region" description="Helical" evidence="2">
    <location>
        <begin position="291"/>
        <end position="315"/>
    </location>
</feature>
<keyword evidence="2" id="KW-0812">Transmembrane</keyword>
<evidence type="ECO:0000313" key="4">
    <source>
        <dbReference type="EMBL" id="BCO36713.1"/>
    </source>
</evidence>
<gene>
    <name evidence="4" type="ORF">MHEC_31460</name>
</gene>
<dbReference type="EMBL" id="AP024237">
    <property type="protein sequence ID" value="BCO36713.1"/>
    <property type="molecule type" value="Genomic_DNA"/>
</dbReference>
<evidence type="ECO:0000256" key="2">
    <source>
        <dbReference type="SAM" id="Phobius"/>
    </source>
</evidence>
<sequence>MDVVLGVSMAPESIRLVVVEGQNGDGVTVEEDSFDTAAAPGLATRNAPEEVVAAILGTREGAAEAGHHLLSTGVTWTDQAEGAALRDALAAHKVENVMLVSAFLAAAALAQTVGSAIGYEHTAMLFVEPDTATLAVVDSADGSITDVRRQPLAPGADAWPGLLSIVAGVEALQSRPEGLFVVGSGVDIAAIKPQLEAATPLAVSAPEEPETALARGAALASANAPLFASSTAALAYAQDPGTGEVDPLAYLGFVEGSSDASTGGEALAYSGAGEESDAAVCAGTGRRRRPVLLVGSTLATVVVGGVVALAISLAISIRPTVALRPEPGQSLIVPAQQPPPPAVAQPPAPQPQPMRQASPVVPAVAPPPAANPPAPPEPVAVAAPPLPAAPPPEPVAVAAPVPVPIPGPLPAPAPSPAPVHVTVPAAPVRMPAPQPPVQLPSPAPPVQAPRPPVHVPTPPVQTPRPPAHVPTPPVQAPDPTPPVQLPTPQPPVHLPEPQPPLNLPSPQPPVHIPAPGAPAHVPAPEPIRLPAPEAPVLPAMPPPAAPRIPAMPAPVMPAAPAVPAMPHFNMRMPAFHF</sequence>
<feature type="compositionally biased region" description="Pro residues" evidence="1">
    <location>
        <begin position="336"/>
        <end position="352"/>
    </location>
</feature>
<feature type="compositionally biased region" description="Pro residues" evidence="1">
    <location>
        <begin position="364"/>
        <end position="376"/>
    </location>
</feature>
<keyword evidence="5" id="KW-1185">Reference proteome</keyword>